<sequence length="187" mass="21253">MSHSQTQHSTEEPHMTYPRTFSHIGISVTDLDQAVDFYTKTLGWYVIMPPTEIVSDDSAIGVMCDDVFGQGWERFRIAHLATGDRVGVELFEFKNAEKPENNFEYWKTGVFHFCVQDPDVEGLAKRIVANGGKQRMPVREYYPGEKPYRMVYCEDPFGNLIEIYSHSYELTYSAGAYQSDSDCGGCG</sequence>
<dbReference type="NCBIfam" id="TIGR03645">
    <property type="entry name" value="glyox_marine"/>
    <property type="match status" value="1"/>
</dbReference>
<dbReference type="InterPro" id="IPR029068">
    <property type="entry name" value="Glyas_Bleomycin-R_OHBP_Dase"/>
</dbReference>
<feature type="domain" description="VOC" evidence="2">
    <location>
        <begin position="20"/>
        <end position="166"/>
    </location>
</feature>
<reference evidence="3 4" key="1">
    <citation type="submission" date="2019-02" db="EMBL/GenBank/DDBJ databases">
        <title>Deep-cultivation of Planctomycetes and their phenomic and genomic characterization uncovers novel biology.</title>
        <authorList>
            <person name="Wiegand S."/>
            <person name="Jogler M."/>
            <person name="Boedeker C."/>
            <person name="Pinto D."/>
            <person name="Vollmers J."/>
            <person name="Rivas-Marin E."/>
            <person name="Kohn T."/>
            <person name="Peeters S.H."/>
            <person name="Heuer A."/>
            <person name="Rast P."/>
            <person name="Oberbeckmann S."/>
            <person name="Bunk B."/>
            <person name="Jeske O."/>
            <person name="Meyerdierks A."/>
            <person name="Storesund J.E."/>
            <person name="Kallscheuer N."/>
            <person name="Luecker S."/>
            <person name="Lage O.M."/>
            <person name="Pohl T."/>
            <person name="Merkel B.J."/>
            <person name="Hornburger P."/>
            <person name="Mueller R.-W."/>
            <person name="Bruemmer F."/>
            <person name="Labrenz M."/>
            <person name="Spormann A.M."/>
            <person name="Op Den Camp H."/>
            <person name="Overmann J."/>
            <person name="Amann R."/>
            <person name="Jetten M.S.M."/>
            <person name="Mascher T."/>
            <person name="Medema M.H."/>
            <person name="Devos D.P."/>
            <person name="Kaster A.-K."/>
            <person name="Ovreas L."/>
            <person name="Rohde M."/>
            <person name="Galperin M.Y."/>
            <person name="Jogler C."/>
        </authorList>
    </citation>
    <scope>NUCLEOTIDE SEQUENCE [LARGE SCALE GENOMIC DNA]</scope>
    <source>
        <strain evidence="3 4">CA13</strain>
    </source>
</reference>
<dbReference type="SUPFAM" id="SSF54593">
    <property type="entry name" value="Glyoxalase/Bleomycin resistance protein/Dihydroxybiphenyl dioxygenase"/>
    <property type="match status" value="1"/>
</dbReference>
<accession>A0A5C5YZA5</accession>
<evidence type="ECO:0000259" key="2">
    <source>
        <dbReference type="PROSITE" id="PS51819"/>
    </source>
</evidence>
<evidence type="ECO:0000313" key="4">
    <source>
        <dbReference type="Proteomes" id="UP000315010"/>
    </source>
</evidence>
<dbReference type="Gene3D" id="3.10.180.10">
    <property type="entry name" value="2,3-Dihydroxybiphenyl 1,2-Dioxygenase, domain 1"/>
    <property type="match status" value="1"/>
</dbReference>
<evidence type="ECO:0000313" key="3">
    <source>
        <dbReference type="EMBL" id="TWT80405.1"/>
    </source>
</evidence>
<gene>
    <name evidence="3" type="ORF">CA13_18210</name>
</gene>
<dbReference type="PROSITE" id="PS51819">
    <property type="entry name" value="VOC"/>
    <property type="match status" value="1"/>
</dbReference>
<organism evidence="3 4">
    <name type="scientific">Novipirellula herctigrandis</name>
    <dbReference type="NCBI Taxonomy" id="2527986"/>
    <lineage>
        <taxon>Bacteria</taxon>
        <taxon>Pseudomonadati</taxon>
        <taxon>Planctomycetota</taxon>
        <taxon>Planctomycetia</taxon>
        <taxon>Pirellulales</taxon>
        <taxon>Pirellulaceae</taxon>
        <taxon>Novipirellula</taxon>
    </lineage>
</organism>
<dbReference type="EMBL" id="SJPJ01000001">
    <property type="protein sequence ID" value="TWT80405.1"/>
    <property type="molecule type" value="Genomic_DNA"/>
</dbReference>
<proteinExistence type="predicted"/>
<dbReference type="InterPro" id="IPR004360">
    <property type="entry name" value="Glyas_Fos-R_dOase_dom"/>
</dbReference>
<dbReference type="AlphaFoldDB" id="A0A5C5YZA5"/>
<dbReference type="GO" id="GO:0046872">
    <property type="term" value="F:metal ion binding"/>
    <property type="evidence" value="ECO:0007669"/>
    <property type="project" value="UniProtKB-KW"/>
</dbReference>
<dbReference type="GO" id="GO:0046491">
    <property type="term" value="P:L-methylmalonyl-CoA metabolic process"/>
    <property type="evidence" value="ECO:0007669"/>
    <property type="project" value="TreeGrafter"/>
</dbReference>
<dbReference type="Pfam" id="PF00903">
    <property type="entry name" value="Glyoxalase"/>
    <property type="match status" value="1"/>
</dbReference>
<dbReference type="Proteomes" id="UP000315010">
    <property type="component" value="Unassembled WGS sequence"/>
</dbReference>
<dbReference type="PANTHER" id="PTHR43048">
    <property type="entry name" value="METHYLMALONYL-COA EPIMERASE"/>
    <property type="match status" value="1"/>
</dbReference>
<comment type="caution">
    <text evidence="3">The sequence shown here is derived from an EMBL/GenBank/DDBJ whole genome shotgun (WGS) entry which is preliminary data.</text>
</comment>
<dbReference type="InterPro" id="IPR019883">
    <property type="entry name" value="Lactoylglutathione_lyase"/>
</dbReference>
<name>A0A5C5YZA5_9BACT</name>
<dbReference type="InterPro" id="IPR051785">
    <property type="entry name" value="MMCE/EMCE_epimerase"/>
</dbReference>
<keyword evidence="4" id="KW-1185">Reference proteome</keyword>
<dbReference type="GO" id="GO:0004493">
    <property type="term" value="F:methylmalonyl-CoA epimerase activity"/>
    <property type="evidence" value="ECO:0007669"/>
    <property type="project" value="TreeGrafter"/>
</dbReference>
<dbReference type="PANTHER" id="PTHR43048:SF6">
    <property type="entry name" value="BLR8189 PROTEIN"/>
    <property type="match status" value="1"/>
</dbReference>
<keyword evidence="1" id="KW-0479">Metal-binding</keyword>
<protein>
    <submittedName>
        <fullName evidence="3">Glyoxalase-like domain protein</fullName>
    </submittedName>
</protein>
<dbReference type="CDD" id="cd16361">
    <property type="entry name" value="VOC_ShValD_like"/>
    <property type="match status" value="1"/>
</dbReference>
<evidence type="ECO:0000256" key="1">
    <source>
        <dbReference type="ARBA" id="ARBA00022723"/>
    </source>
</evidence>
<dbReference type="InterPro" id="IPR037523">
    <property type="entry name" value="VOC_core"/>
</dbReference>